<evidence type="ECO:0000313" key="2">
    <source>
        <dbReference type="EMBL" id="MDX6851339.1"/>
    </source>
</evidence>
<dbReference type="InterPro" id="IPR011048">
    <property type="entry name" value="Haem_d1_sf"/>
</dbReference>
<organism evidence="2 3">
    <name type="scientific">Gilvimarinus gilvus</name>
    <dbReference type="NCBI Taxonomy" id="3058038"/>
    <lineage>
        <taxon>Bacteria</taxon>
        <taxon>Pseudomonadati</taxon>
        <taxon>Pseudomonadota</taxon>
        <taxon>Gammaproteobacteria</taxon>
        <taxon>Cellvibrionales</taxon>
        <taxon>Cellvibrionaceae</taxon>
        <taxon>Gilvimarinus</taxon>
    </lineage>
</organism>
<dbReference type="RefSeq" id="WP_302723079.1">
    <property type="nucleotide sequence ID" value="NZ_JAULRU010000577.1"/>
</dbReference>
<gene>
    <name evidence="2" type="ORF">SCD92_18325</name>
</gene>
<reference evidence="2 3" key="1">
    <citation type="submission" date="2023-11" db="EMBL/GenBank/DDBJ databases">
        <title>Gilvimarinus fulvus sp. nov., isolated from the surface of Kelp.</title>
        <authorList>
            <person name="Sun Y.Y."/>
            <person name="Gong Y."/>
            <person name="Du Z.J."/>
        </authorList>
    </citation>
    <scope>NUCLEOTIDE SEQUENCE [LARGE SCALE GENOMIC DNA]</scope>
    <source>
        <strain evidence="2 3">SDUM040013</strain>
    </source>
</reference>
<evidence type="ECO:0000313" key="3">
    <source>
        <dbReference type="Proteomes" id="UP001273505"/>
    </source>
</evidence>
<keyword evidence="3" id="KW-1185">Reference proteome</keyword>
<evidence type="ECO:0008006" key="4">
    <source>
        <dbReference type="Google" id="ProtNLM"/>
    </source>
</evidence>
<comment type="caution">
    <text evidence="2">The sequence shown here is derived from an EMBL/GenBank/DDBJ whole genome shotgun (WGS) entry which is preliminary data.</text>
</comment>
<accession>A0ABU4S2C8</accession>
<name>A0ABU4S2C8_9GAMM</name>
<proteinExistence type="predicted"/>
<feature type="compositionally biased region" description="Basic and acidic residues" evidence="1">
    <location>
        <begin position="39"/>
        <end position="49"/>
    </location>
</feature>
<sequence length="454" mass="49300">MLLEKNVKPLSAIILALMLSACGGDSETNIYAQDVAQPGHEDEHDHDHDEHDDEDEHDHDDEHEEGISEARLVLVEAGTELAHVFDIEHVEKVSSLTLPAPIGYAYPVPGYRYAALVHRDDNWVSFIDGGVWVEDHGDHDHPYTEAPAIQDFHLDGVKPTHYTFDDEQVAVFYDGNGETGDVAGVATFDAHSVADNGLANTLSFTTHMHGAAQVRGEHLYTTERNADAASTLPDRVSVYHLHDTEYELEAIFDEPCPALHGSAQNEEHVFFACGDGVLVIEEHDGFEVNKITHGDVLSGDARVGSLRAHHQVHDVIGLASGQLVLIEPHEATLQTLGWESDVGVVAAEFAADGEFFVALLADGSMVVFDVADWSVHGELAATDASGLTDDQSLRMIAGPTGHSVYIVNPALSEVVPVDVEELTLGEHWALDFEPSVGVWLGHGGEAHEHEGHDH</sequence>
<dbReference type="PROSITE" id="PS51257">
    <property type="entry name" value="PROKAR_LIPOPROTEIN"/>
    <property type="match status" value="1"/>
</dbReference>
<feature type="compositionally biased region" description="Acidic residues" evidence="1">
    <location>
        <begin position="50"/>
        <end position="64"/>
    </location>
</feature>
<dbReference type="EMBL" id="JAXAFO010000050">
    <property type="protein sequence ID" value="MDX6851339.1"/>
    <property type="molecule type" value="Genomic_DNA"/>
</dbReference>
<dbReference type="Proteomes" id="UP001273505">
    <property type="component" value="Unassembled WGS sequence"/>
</dbReference>
<evidence type="ECO:0000256" key="1">
    <source>
        <dbReference type="SAM" id="MobiDB-lite"/>
    </source>
</evidence>
<feature type="region of interest" description="Disordered" evidence="1">
    <location>
        <begin position="38"/>
        <end position="65"/>
    </location>
</feature>
<protein>
    <recommendedName>
        <fullName evidence="4">5-methyltetrahydrofolate--homocysteine methyltransferase</fullName>
    </recommendedName>
</protein>
<dbReference type="SUPFAM" id="SSF51004">
    <property type="entry name" value="C-terminal (heme d1) domain of cytochrome cd1-nitrite reductase"/>
    <property type="match status" value="1"/>
</dbReference>